<evidence type="ECO:0000313" key="2">
    <source>
        <dbReference type="Proteomes" id="UP000004688"/>
    </source>
</evidence>
<dbReference type="EMBL" id="CP003743">
    <property type="protein sequence ID" value="AGI74711.1"/>
    <property type="molecule type" value="Genomic_DNA"/>
</dbReference>
<keyword evidence="1" id="KW-0614">Plasmid</keyword>
<keyword evidence="2" id="KW-1185">Reference proteome</keyword>
<proteinExistence type="predicted"/>
<organism evidence="1 2">
    <name type="scientific">Octadecabacter arcticus 238</name>
    <dbReference type="NCBI Taxonomy" id="391616"/>
    <lineage>
        <taxon>Bacteria</taxon>
        <taxon>Pseudomonadati</taxon>
        <taxon>Pseudomonadota</taxon>
        <taxon>Alphaproteobacteria</taxon>
        <taxon>Rhodobacterales</taxon>
        <taxon>Roseobacteraceae</taxon>
        <taxon>Octadecabacter</taxon>
    </lineage>
</organism>
<dbReference type="Gene3D" id="3.40.50.300">
    <property type="entry name" value="P-loop containing nucleotide triphosphate hydrolases"/>
    <property type="match status" value="1"/>
</dbReference>
<protein>
    <submittedName>
        <fullName evidence="1">Uncharacterized protein</fullName>
    </submittedName>
</protein>
<evidence type="ECO:0000313" key="1">
    <source>
        <dbReference type="EMBL" id="AGI74711.1"/>
    </source>
</evidence>
<reference evidence="1 2" key="1">
    <citation type="journal article" date="2013" name="PLoS ONE">
        <title>Poles Apart: Arctic and Antarctic Octadecabacter strains Share High Genome Plasticity and a New Type of Xanthorhodopsin.</title>
        <authorList>
            <person name="Vollmers J."/>
            <person name="Voget S."/>
            <person name="Dietrich S."/>
            <person name="Gollnow K."/>
            <person name="Smits M."/>
            <person name="Meyer K."/>
            <person name="Brinkhoff T."/>
            <person name="Simon M."/>
            <person name="Daniel R."/>
        </authorList>
    </citation>
    <scope>NUCLEOTIDE SEQUENCE [LARGE SCALE GENOMIC DNA]</scope>
    <source>
        <strain evidence="1 2">238</strain>
        <plasmid evidence="2">Plasmid pOA238_118</plasmid>
    </source>
</reference>
<accession>M9RW25</accession>
<name>M9RW25_9RHOB</name>
<gene>
    <name evidence="1" type="ORF">OA238_118p0170</name>
</gene>
<sequence length="182" mass="21849">MAFCDFFGIKQDQFDLQEYVKFIVSRSSSQGWFSCKMHINHWLYWSERGVDLMDMQWNHVFYLKRKNKIKQAVSLARARKTNAWRAYDSPMAEDTSTFTDILESLSWLYEHEKIYENHLQSYCSRSFVYEDFAFENSQDIFKEFSRIVGTTCKPNPLNNTKRQESINPKNCKVNHFIDWLSQ</sequence>
<dbReference type="InterPro" id="IPR027417">
    <property type="entry name" value="P-loop_NTPase"/>
</dbReference>
<geneLocation type="plasmid" evidence="1 2">
    <name>pOA238_118</name>
</geneLocation>
<dbReference type="AlphaFoldDB" id="M9RW25"/>
<dbReference type="HOGENOM" id="CLU_1480604_0_0_5"/>
<dbReference type="KEGG" id="oar:OA238_118p0170"/>
<dbReference type="Proteomes" id="UP000004688">
    <property type="component" value="Plasmid pOA238_118"/>
</dbReference>